<evidence type="ECO:0000313" key="2">
    <source>
        <dbReference type="Proteomes" id="UP000472241"/>
    </source>
</evidence>
<sequence>METLFFSETVRVQFPCRSQGQKKSGFLPTLKHSGFLLFILVSLLNKQDNKLLFLISYYTWEYTSNDSN</sequence>
<accession>A0A667FLL9</accession>
<organism evidence="1 2">
    <name type="scientific">Lynx canadensis</name>
    <name type="common">Canada lynx</name>
    <name type="synonym">Felis canadensis</name>
    <dbReference type="NCBI Taxonomy" id="61383"/>
    <lineage>
        <taxon>Eukaryota</taxon>
        <taxon>Metazoa</taxon>
        <taxon>Chordata</taxon>
        <taxon>Craniata</taxon>
        <taxon>Vertebrata</taxon>
        <taxon>Euteleostomi</taxon>
        <taxon>Mammalia</taxon>
        <taxon>Eutheria</taxon>
        <taxon>Laurasiatheria</taxon>
        <taxon>Carnivora</taxon>
        <taxon>Feliformia</taxon>
        <taxon>Felidae</taxon>
        <taxon>Felinae</taxon>
        <taxon>Lynx</taxon>
    </lineage>
</organism>
<name>A0A667FLL9_LYNCA</name>
<proteinExistence type="predicted"/>
<dbReference type="Proteomes" id="UP000472241">
    <property type="component" value="Unplaced"/>
</dbReference>
<reference evidence="1" key="2">
    <citation type="submission" date="2025-09" db="UniProtKB">
        <authorList>
            <consortium name="Ensembl"/>
        </authorList>
    </citation>
    <scope>IDENTIFICATION</scope>
</reference>
<protein>
    <submittedName>
        <fullName evidence="1">Uncharacterized protein</fullName>
    </submittedName>
</protein>
<reference evidence="1" key="1">
    <citation type="submission" date="2025-08" db="UniProtKB">
        <authorList>
            <consortium name="Ensembl"/>
        </authorList>
    </citation>
    <scope>IDENTIFICATION</scope>
</reference>
<dbReference type="Ensembl" id="ENSLCNT00005003466.1">
    <property type="protein sequence ID" value="ENSLCNP00005003031.1"/>
    <property type="gene ID" value="ENSLCNG00005002163.1"/>
</dbReference>
<keyword evidence="2" id="KW-1185">Reference proteome</keyword>
<evidence type="ECO:0000313" key="1">
    <source>
        <dbReference type="Ensembl" id="ENSLCNP00005003031.1"/>
    </source>
</evidence>
<dbReference type="AlphaFoldDB" id="A0A667FLL9"/>